<dbReference type="SUPFAM" id="SSF74853">
    <property type="entry name" value="Lamin A/C globular tail domain"/>
    <property type="match status" value="1"/>
</dbReference>
<gene>
    <name evidence="1" type="ORF">J2W55_001171</name>
</gene>
<organism evidence="1 2">
    <name type="scientific">Mucilaginibacter pocheonensis</name>
    <dbReference type="NCBI Taxonomy" id="398050"/>
    <lineage>
        <taxon>Bacteria</taxon>
        <taxon>Pseudomonadati</taxon>
        <taxon>Bacteroidota</taxon>
        <taxon>Sphingobacteriia</taxon>
        <taxon>Sphingobacteriales</taxon>
        <taxon>Sphingobacteriaceae</taxon>
        <taxon>Mucilaginibacter</taxon>
    </lineage>
</organism>
<reference evidence="1 2" key="1">
    <citation type="submission" date="2023-07" db="EMBL/GenBank/DDBJ databases">
        <title>Sorghum-associated microbial communities from plants grown in Nebraska, USA.</title>
        <authorList>
            <person name="Schachtman D."/>
        </authorList>
    </citation>
    <scope>NUCLEOTIDE SEQUENCE [LARGE SCALE GENOMIC DNA]</scope>
    <source>
        <strain evidence="1 2">3262</strain>
    </source>
</reference>
<evidence type="ECO:0000313" key="1">
    <source>
        <dbReference type="EMBL" id="MDR6941343.1"/>
    </source>
</evidence>
<name>A0ABU1T7H3_9SPHI</name>
<keyword evidence="2" id="KW-1185">Reference proteome</keyword>
<protein>
    <recommendedName>
        <fullName evidence="3">Lamin Tail Domain</fullName>
    </recommendedName>
</protein>
<dbReference type="RefSeq" id="WP_310092981.1">
    <property type="nucleotide sequence ID" value="NZ_JAVDUU010000001.1"/>
</dbReference>
<evidence type="ECO:0008006" key="3">
    <source>
        <dbReference type="Google" id="ProtNLM"/>
    </source>
</evidence>
<comment type="caution">
    <text evidence="1">The sequence shown here is derived from an EMBL/GenBank/DDBJ whole genome shotgun (WGS) entry which is preliminary data.</text>
</comment>
<dbReference type="Proteomes" id="UP001247620">
    <property type="component" value="Unassembled WGS sequence"/>
</dbReference>
<proteinExistence type="predicted"/>
<dbReference type="EMBL" id="JAVDUU010000001">
    <property type="protein sequence ID" value="MDR6941343.1"/>
    <property type="molecule type" value="Genomic_DNA"/>
</dbReference>
<evidence type="ECO:0000313" key="2">
    <source>
        <dbReference type="Proteomes" id="UP001247620"/>
    </source>
</evidence>
<accession>A0ABU1T7H3</accession>
<dbReference type="InterPro" id="IPR036415">
    <property type="entry name" value="Lamin_tail_dom_sf"/>
</dbReference>
<sequence length="123" mass="13597">MSLKIINVVNANKPEGEYVVLKTEEDLNTAGYAVVDRTFDMNGKVSNEFRHIFVFPNLKIKNGDYIFLHTAKGTYSSNSNRAGTTTHHLYWGSGDCVWNDNGGDVASLISYKLVNSVKVPPVA</sequence>